<comment type="caution">
    <text evidence="1">The sequence shown here is derived from an EMBL/GenBank/DDBJ whole genome shotgun (WGS) entry which is preliminary data.</text>
</comment>
<sequence length="73" mass="7867">MGPDVDFLCQCSLGKRRGGGPYEIVGLGKSVVSQRARYGAACIFARCPLVIRTERDIAGELSVNRKARESSPP</sequence>
<evidence type="ECO:0000313" key="1">
    <source>
        <dbReference type="EMBL" id="GBP32836.1"/>
    </source>
</evidence>
<dbReference type="Proteomes" id="UP000299102">
    <property type="component" value="Unassembled WGS sequence"/>
</dbReference>
<organism evidence="1 2">
    <name type="scientific">Eumeta variegata</name>
    <name type="common">Bagworm moth</name>
    <name type="synonym">Eumeta japonica</name>
    <dbReference type="NCBI Taxonomy" id="151549"/>
    <lineage>
        <taxon>Eukaryota</taxon>
        <taxon>Metazoa</taxon>
        <taxon>Ecdysozoa</taxon>
        <taxon>Arthropoda</taxon>
        <taxon>Hexapoda</taxon>
        <taxon>Insecta</taxon>
        <taxon>Pterygota</taxon>
        <taxon>Neoptera</taxon>
        <taxon>Endopterygota</taxon>
        <taxon>Lepidoptera</taxon>
        <taxon>Glossata</taxon>
        <taxon>Ditrysia</taxon>
        <taxon>Tineoidea</taxon>
        <taxon>Psychidae</taxon>
        <taxon>Oiketicinae</taxon>
        <taxon>Eumeta</taxon>
    </lineage>
</organism>
<keyword evidence="2" id="KW-1185">Reference proteome</keyword>
<accession>A0A4C1V3B1</accession>
<proteinExistence type="predicted"/>
<dbReference type="EMBL" id="BGZK01000265">
    <property type="protein sequence ID" value="GBP32836.1"/>
    <property type="molecule type" value="Genomic_DNA"/>
</dbReference>
<gene>
    <name evidence="1" type="ORF">EVAR_19688_1</name>
</gene>
<protein>
    <submittedName>
        <fullName evidence="1">Uncharacterized protein</fullName>
    </submittedName>
</protein>
<reference evidence="1 2" key="1">
    <citation type="journal article" date="2019" name="Commun. Biol.">
        <title>The bagworm genome reveals a unique fibroin gene that provides high tensile strength.</title>
        <authorList>
            <person name="Kono N."/>
            <person name="Nakamura H."/>
            <person name="Ohtoshi R."/>
            <person name="Tomita M."/>
            <person name="Numata K."/>
            <person name="Arakawa K."/>
        </authorList>
    </citation>
    <scope>NUCLEOTIDE SEQUENCE [LARGE SCALE GENOMIC DNA]</scope>
</reference>
<evidence type="ECO:0000313" key="2">
    <source>
        <dbReference type="Proteomes" id="UP000299102"/>
    </source>
</evidence>
<name>A0A4C1V3B1_EUMVA</name>
<dbReference type="AlphaFoldDB" id="A0A4C1V3B1"/>